<keyword evidence="2" id="KW-1185">Reference proteome</keyword>
<organism evidence="1 2">
    <name type="scientific">Chaenocephalus aceratus</name>
    <name type="common">Blackfin icefish</name>
    <name type="synonym">Chaenichthys aceratus</name>
    <dbReference type="NCBI Taxonomy" id="36190"/>
    <lineage>
        <taxon>Eukaryota</taxon>
        <taxon>Metazoa</taxon>
        <taxon>Chordata</taxon>
        <taxon>Craniata</taxon>
        <taxon>Vertebrata</taxon>
        <taxon>Euteleostomi</taxon>
        <taxon>Actinopterygii</taxon>
        <taxon>Neopterygii</taxon>
        <taxon>Teleostei</taxon>
        <taxon>Neoteleostei</taxon>
        <taxon>Acanthomorphata</taxon>
        <taxon>Eupercaria</taxon>
        <taxon>Perciformes</taxon>
        <taxon>Notothenioidei</taxon>
        <taxon>Channichthyidae</taxon>
        <taxon>Chaenocephalus</taxon>
    </lineage>
</organism>
<name>A0ACB9W7P3_CHAAC</name>
<protein>
    <submittedName>
        <fullName evidence="1">Uncharacterized protein</fullName>
    </submittedName>
</protein>
<gene>
    <name evidence="1" type="ORF">KUCAC02_018081</name>
</gene>
<sequence>EQYESGEEETMETLVAADLLLNMDCPDTLSLEHYSQTFLPSLGDVITTPVTQVTVSAEGIVGAIDQQQWHSLHTKKPVSQLQSKKRARKPRHRRAESPTPDIVVKKDKYNKGGNTLYLWQFLMELLQDRQVCPRYIKWTNPQTGIFKLVNSKAVARLWGKHKNKPDMNYETMGRALRYYYQRGILNKVEGQRLVYQFTSLPNHMIYITDGDDDSTVPSSDQSVEDEEDSPPPQKKTSSYVRPPAPQRTRPAPRTSALRDGVTRSATNSMIQEQHLPIVSAEMLRTLQNLQKVRSLHPAGHASVFKTAQLLGSLCERQAAAEGGVYDAPDGKSYPGLKTSFPDSFIDEDPQKALEELNEALQGDSDNAQWFCQRAYAHILLKNYSCAVDDAKKAQQLKPSLPLAFMRTGIAEYHLKLFESAHAAFTQGHQLDVSDKSFEVWIKQCEEMMGEQISSGDDMKLAAPPVKHDWYQTESQVIVTVMAKNVPKDGVCVNYMERELSATMTLASGENYNLDLHLLHSIIPQQSNFKILTTKVEFKMKKADAIRWEKLEGEGQESNIKHFNPNDYPSSSQGARKWDKIMVDIGEEEKNEKLEGDAALNKLFQQIYCDGTDEVKRAMNKSFMESAGTVLSTNWTDVGKRKVDMNPPDDVDYKKY</sequence>
<dbReference type="Proteomes" id="UP001057452">
    <property type="component" value="Chromosome 17"/>
</dbReference>
<comment type="caution">
    <text evidence="1">The sequence shown here is derived from an EMBL/GenBank/DDBJ whole genome shotgun (WGS) entry which is preliminary data.</text>
</comment>
<feature type="non-terminal residue" evidence="1">
    <location>
        <position position="1"/>
    </location>
</feature>
<proteinExistence type="predicted"/>
<evidence type="ECO:0000313" key="1">
    <source>
        <dbReference type="EMBL" id="KAI4809174.1"/>
    </source>
</evidence>
<evidence type="ECO:0000313" key="2">
    <source>
        <dbReference type="Proteomes" id="UP001057452"/>
    </source>
</evidence>
<dbReference type="EMBL" id="CM043801">
    <property type="protein sequence ID" value="KAI4809174.1"/>
    <property type="molecule type" value="Genomic_DNA"/>
</dbReference>
<accession>A0ACB9W7P3</accession>
<reference evidence="1" key="1">
    <citation type="submission" date="2022-05" db="EMBL/GenBank/DDBJ databases">
        <title>Chromosome-level genome of Chaenocephalus aceratus.</title>
        <authorList>
            <person name="Park H."/>
        </authorList>
    </citation>
    <scope>NUCLEOTIDE SEQUENCE</scope>
    <source>
        <strain evidence="1">KU_202001</strain>
    </source>
</reference>